<evidence type="ECO:0000313" key="9">
    <source>
        <dbReference type="Proteomes" id="UP000467841"/>
    </source>
</evidence>
<evidence type="ECO:0000256" key="3">
    <source>
        <dbReference type="ARBA" id="ARBA00022525"/>
    </source>
</evidence>
<feature type="chain" id="PRO_5025574255" description="Thionin" evidence="7">
    <location>
        <begin position="25"/>
        <end position="136"/>
    </location>
</feature>
<gene>
    <name evidence="8" type="ORF">MERR_LOCUS28808</name>
</gene>
<comment type="similarity">
    <text evidence="2">Belongs to the plant thionin (TC 1.C.44) family.</text>
</comment>
<dbReference type="PANTHER" id="PTHR33920:SF2">
    <property type="entry name" value="THIONIN-2.1-RELATED"/>
    <property type="match status" value="1"/>
</dbReference>
<sequence>MEGKTMILSVVIVTLLMAQIQVEARDPMVCCPTKSARDIYNTCRNTVSLLTCCSKSGCMVPPSCPPDYPYGLLRKSGQGDAVNEYCKLGCAFSACGALTTLQNSDASEIVSDAVEQCTKACSTICNKGSLAAAESA</sequence>
<evidence type="ECO:0000256" key="6">
    <source>
        <dbReference type="ARBA" id="ARBA00023157"/>
    </source>
</evidence>
<accession>A0A6D2JQB0</accession>
<dbReference type="PROSITE" id="PS00271">
    <property type="entry name" value="THIONIN"/>
    <property type="match status" value="1"/>
</dbReference>
<evidence type="ECO:0000256" key="5">
    <source>
        <dbReference type="ARBA" id="ARBA00022821"/>
    </source>
</evidence>
<keyword evidence="6" id="KW-1015">Disulfide bond</keyword>
<dbReference type="Proteomes" id="UP000467841">
    <property type="component" value="Unassembled WGS sequence"/>
</dbReference>
<keyword evidence="3" id="KW-0964">Secreted</keyword>
<dbReference type="Gene3D" id="3.30.1350.10">
    <property type="entry name" value="Thionin-like"/>
    <property type="match status" value="1"/>
</dbReference>
<dbReference type="EMBL" id="CACVBM020001250">
    <property type="protein sequence ID" value="CAA7041573.1"/>
    <property type="molecule type" value="Genomic_DNA"/>
</dbReference>
<comment type="caution">
    <text evidence="8">The sequence shown here is derived from an EMBL/GenBank/DDBJ whole genome shotgun (WGS) entry which is preliminary data.</text>
</comment>
<evidence type="ECO:0000256" key="4">
    <source>
        <dbReference type="ARBA" id="ARBA00022656"/>
    </source>
</evidence>
<dbReference type="PANTHER" id="PTHR33920">
    <property type="entry name" value="THIONIN-2.1-RELATED"/>
    <property type="match status" value="1"/>
</dbReference>
<dbReference type="GO" id="GO:0006952">
    <property type="term" value="P:defense response"/>
    <property type="evidence" value="ECO:0007669"/>
    <property type="project" value="UniProtKB-KW"/>
</dbReference>
<keyword evidence="4" id="KW-0800">Toxin</keyword>
<dbReference type="InterPro" id="IPR001010">
    <property type="entry name" value="Thionin"/>
</dbReference>
<dbReference type="AlphaFoldDB" id="A0A6D2JQB0"/>
<keyword evidence="9" id="KW-1185">Reference proteome</keyword>
<proteinExistence type="inferred from homology"/>
<dbReference type="GO" id="GO:0005576">
    <property type="term" value="C:extracellular region"/>
    <property type="evidence" value="ECO:0007669"/>
    <property type="project" value="UniProtKB-SubCell"/>
</dbReference>
<dbReference type="GO" id="GO:0090729">
    <property type="term" value="F:toxin activity"/>
    <property type="evidence" value="ECO:0007669"/>
    <property type="project" value="UniProtKB-KW"/>
</dbReference>
<evidence type="ECO:0000256" key="1">
    <source>
        <dbReference type="ARBA" id="ARBA00004613"/>
    </source>
</evidence>
<reference evidence="8" key="1">
    <citation type="submission" date="2020-01" db="EMBL/GenBank/DDBJ databases">
        <authorList>
            <person name="Mishra B."/>
        </authorList>
    </citation>
    <scope>NUCLEOTIDE SEQUENCE [LARGE SCALE GENOMIC DNA]</scope>
</reference>
<protein>
    <recommendedName>
        <fullName evidence="10">Thionin</fullName>
    </recommendedName>
</protein>
<keyword evidence="7" id="KW-0732">Signal</keyword>
<feature type="signal peptide" evidence="7">
    <location>
        <begin position="1"/>
        <end position="24"/>
    </location>
</feature>
<dbReference type="InterPro" id="IPR036391">
    <property type="entry name" value="Thionin-like_sf"/>
</dbReference>
<keyword evidence="5" id="KW-0611">Plant defense</keyword>
<evidence type="ECO:0000256" key="2">
    <source>
        <dbReference type="ARBA" id="ARBA00009872"/>
    </source>
</evidence>
<evidence type="ECO:0008006" key="10">
    <source>
        <dbReference type="Google" id="ProtNLM"/>
    </source>
</evidence>
<dbReference type="Pfam" id="PF00321">
    <property type="entry name" value="Thionin"/>
    <property type="match status" value="1"/>
</dbReference>
<comment type="subcellular location">
    <subcellularLocation>
        <location evidence="1">Secreted</location>
    </subcellularLocation>
</comment>
<dbReference type="OrthoDB" id="653285at2759"/>
<organism evidence="8 9">
    <name type="scientific">Microthlaspi erraticum</name>
    <dbReference type="NCBI Taxonomy" id="1685480"/>
    <lineage>
        <taxon>Eukaryota</taxon>
        <taxon>Viridiplantae</taxon>
        <taxon>Streptophyta</taxon>
        <taxon>Embryophyta</taxon>
        <taxon>Tracheophyta</taxon>
        <taxon>Spermatophyta</taxon>
        <taxon>Magnoliopsida</taxon>
        <taxon>eudicotyledons</taxon>
        <taxon>Gunneridae</taxon>
        <taxon>Pentapetalae</taxon>
        <taxon>rosids</taxon>
        <taxon>malvids</taxon>
        <taxon>Brassicales</taxon>
        <taxon>Brassicaceae</taxon>
        <taxon>Coluteocarpeae</taxon>
        <taxon>Microthlaspi</taxon>
    </lineage>
</organism>
<dbReference type="SUPFAM" id="SSF57429">
    <property type="entry name" value="Crambin-like"/>
    <property type="match status" value="1"/>
</dbReference>
<name>A0A6D2JQB0_9BRAS</name>
<evidence type="ECO:0000256" key="7">
    <source>
        <dbReference type="SAM" id="SignalP"/>
    </source>
</evidence>
<evidence type="ECO:0000313" key="8">
    <source>
        <dbReference type="EMBL" id="CAA7041573.1"/>
    </source>
</evidence>